<evidence type="ECO:0000256" key="1">
    <source>
        <dbReference type="SAM" id="MobiDB-lite"/>
    </source>
</evidence>
<feature type="compositionally biased region" description="Pro residues" evidence="1">
    <location>
        <begin position="237"/>
        <end position="256"/>
    </location>
</feature>
<dbReference type="InterPro" id="IPR025609">
    <property type="entry name" value="Lsm14-like_N"/>
</dbReference>
<comment type="caution">
    <text evidence="3">The sequence shown here is derived from an EMBL/GenBank/DDBJ whole genome shotgun (WGS) entry which is preliminary data.</text>
</comment>
<feature type="compositionally biased region" description="Gly residues" evidence="1">
    <location>
        <begin position="342"/>
        <end position="386"/>
    </location>
</feature>
<dbReference type="SMART" id="SM01199">
    <property type="entry name" value="FDF"/>
    <property type="match status" value="1"/>
</dbReference>
<feature type="compositionally biased region" description="Gly residues" evidence="1">
    <location>
        <begin position="200"/>
        <end position="209"/>
    </location>
</feature>
<keyword evidence="4" id="KW-1185">Reference proteome</keyword>
<name>A0ABQ7FZ29_DUNSA</name>
<protein>
    <submittedName>
        <fullName evidence="3">Scd6-like Sm domain-containing protein</fullName>
    </submittedName>
</protein>
<evidence type="ECO:0000313" key="4">
    <source>
        <dbReference type="Proteomes" id="UP000815325"/>
    </source>
</evidence>
<proteinExistence type="predicted"/>
<dbReference type="CDD" id="cd01736">
    <property type="entry name" value="LSm14_N"/>
    <property type="match status" value="1"/>
</dbReference>
<dbReference type="Proteomes" id="UP000815325">
    <property type="component" value="Unassembled WGS sequence"/>
</dbReference>
<dbReference type="EMBL" id="MU070462">
    <property type="protein sequence ID" value="KAF5827614.1"/>
    <property type="molecule type" value="Genomic_DNA"/>
</dbReference>
<dbReference type="SMART" id="SM01271">
    <property type="entry name" value="LSM14"/>
    <property type="match status" value="1"/>
</dbReference>
<feature type="domain" description="DFDF" evidence="2">
    <location>
        <begin position="249"/>
        <end position="285"/>
    </location>
</feature>
<feature type="region of interest" description="Disordered" evidence="1">
    <location>
        <begin position="330"/>
        <end position="393"/>
    </location>
</feature>
<evidence type="ECO:0000259" key="2">
    <source>
        <dbReference type="PROSITE" id="PS51512"/>
    </source>
</evidence>
<accession>A0ABQ7FZ29</accession>
<dbReference type="Pfam" id="PF12701">
    <property type="entry name" value="LSM14"/>
    <property type="match status" value="1"/>
</dbReference>
<organism evidence="3 4">
    <name type="scientific">Dunaliella salina</name>
    <name type="common">Green alga</name>
    <name type="synonym">Protococcus salinus</name>
    <dbReference type="NCBI Taxonomy" id="3046"/>
    <lineage>
        <taxon>Eukaryota</taxon>
        <taxon>Viridiplantae</taxon>
        <taxon>Chlorophyta</taxon>
        <taxon>core chlorophytes</taxon>
        <taxon>Chlorophyceae</taxon>
        <taxon>CS clade</taxon>
        <taxon>Chlamydomonadales</taxon>
        <taxon>Dunaliellaceae</taxon>
        <taxon>Dunaliella</taxon>
    </lineage>
</organism>
<gene>
    <name evidence="3" type="ORF">DUNSADRAFT_352</name>
</gene>
<evidence type="ECO:0000313" key="3">
    <source>
        <dbReference type="EMBL" id="KAF5827614.1"/>
    </source>
</evidence>
<feature type="region of interest" description="Disordered" evidence="1">
    <location>
        <begin position="195"/>
        <end position="258"/>
    </location>
</feature>
<sequence length="393" mass="40893">MAEIPYIGSRISLISKAEIRYEGTLYNITMEESSIALQNVRSFGTEGRRRDGPQVPPQNEIYEIIIFKAEDIADLTVLSQAPPVQPYTDPAIISASAPAANPYGYGAPPAAPTVPPVDPWATPSATAAAAAAAQPYSTALYGSSPWAPTAAPPAPTPYQPKPAAAVAPTTTFIGVRERCAGVHVVTEVVRNSRHASADACGGGGRGVGYPGSAPRGGPSVGGRGGGRFTGRNSGVPQGPPGQPRLPTTGPPPPMPVPKEDFDFTAALEKFNKEEISKEVEISTREQVYQKDDFFDCLSCEALERSNMGDQRGDWRQKLSEQKRLDMETFGGLGGVRHHSFGRGRGGGRGGMGGRGGPPGRGAGRGEGRGYAGGRSGMPAGRGGRGGRAATLVS</sequence>
<reference evidence="3" key="1">
    <citation type="submission" date="2017-08" db="EMBL/GenBank/DDBJ databases">
        <authorList>
            <person name="Polle J.E."/>
            <person name="Barry K."/>
            <person name="Cushman J."/>
            <person name="Schmutz J."/>
            <person name="Tran D."/>
            <person name="Hathwaick L.T."/>
            <person name="Yim W.C."/>
            <person name="Jenkins J."/>
            <person name="Mckie-Krisberg Z.M."/>
            <person name="Prochnik S."/>
            <person name="Lindquist E."/>
            <person name="Dockter R.B."/>
            <person name="Adam C."/>
            <person name="Molina H."/>
            <person name="Bunkerborg J."/>
            <person name="Jin E."/>
            <person name="Buchheim M."/>
            <person name="Magnuson J."/>
        </authorList>
    </citation>
    <scope>NUCLEOTIDE SEQUENCE</scope>
    <source>
        <strain evidence="3">CCAP 19/18</strain>
    </source>
</reference>
<dbReference type="SUPFAM" id="SSF50182">
    <property type="entry name" value="Sm-like ribonucleoproteins"/>
    <property type="match status" value="1"/>
</dbReference>
<feature type="compositionally biased region" description="Gly residues" evidence="1">
    <location>
        <begin position="218"/>
        <end position="228"/>
    </location>
</feature>
<dbReference type="PROSITE" id="PS51512">
    <property type="entry name" value="DFDF"/>
    <property type="match status" value="1"/>
</dbReference>
<dbReference type="Gene3D" id="2.30.30.100">
    <property type="match status" value="1"/>
</dbReference>
<dbReference type="InterPro" id="IPR025762">
    <property type="entry name" value="DFDF"/>
</dbReference>
<dbReference type="InterPro" id="IPR019050">
    <property type="entry name" value="FDF_dom"/>
</dbReference>
<dbReference type="PANTHER" id="PTHR13586">
    <property type="entry name" value="SCD6 PROTEIN-RELATED"/>
    <property type="match status" value="1"/>
</dbReference>
<dbReference type="PANTHER" id="PTHR13586:SF0">
    <property type="entry name" value="TRAILER HITCH, ISOFORM H"/>
    <property type="match status" value="1"/>
</dbReference>
<dbReference type="InterPro" id="IPR010920">
    <property type="entry name" value="LSM_dom_sf"/>
</dbReference>